<sequence>MKAFSPIASTLRASLLLCALLASACTPVVTQVRSQPITVTAGRHGKTNLTDMTIAASALQSDDISLATSMFEKVLETQPHNLEALTGLAAALALSGDLERARSMYERAAALAPTQSAPTLGLARIAVKQRRLDEAIELYQRVRSRDPSNALACAGLGTAWALKGDAHRAQSIYRDGLRRHPGEMMLTIDLGLSLVLDGQVREGANLLLSVAGEPGAPAQARQDLALAYGLLGNSGAADKILMRDLPRASTDDNLTYYKVVRARLDAGPPDKPVTMLPTSRHIGVQTFTLKPLASAARVATLPTEPVTAAKQATPLAPVAMNTLAVPAIAAPAYESATTANRHDMAGPAVQPRPPAPALPPLGLRRQTPLLDAQ</sequence>
<dbReference type="PROSITE" id="PS51257">
    <property type="entry name" value="PROKAR_LIPOPROTEIN"/>
    <property type="match status" value="1"/>
</dbReference>
<keyword evidence="1" id="KW-0802">TPR repeat</keyword>
<dbReference type="EMBL" id="PNYB01000020">
    <property type="protein sequence ID" value="PMS19941.1"/>
    <property type="molecule type" value="Genomic_DNA"/>
</dbReference>
<dbReference type="Proteomes" id="UP000235347">
    <property type="component" value="Unassembled WGS sequence"/>
</dbReference>
<dbReference type="SUPFAM" id="SSF48452">
    <property type="entry name" value="TPR-like"/>
    <property type="match status" value="1"/>
</dbReference>
<dbReference type="Pfam" id="PF14559">
    <property type="entry name" value="TPR_19"/>
    <property type="match status" value="1"/>
</dbReference>
<dbReference type="PANTHER" id="PTHR44998:SF1">
    <property type="entry name" value="UDP-N-ACETYLGLUCOSAMINE--PEPTIDE N-ACETYLGLUCOSAMINYLTRANSFERASE 110 KDA SUBUNIT"/>
    <property type="match status" value="1"/>
</dbReference>
<keyword evidence="5" id="KW-1185">Reference proteome</keyword>
<dbReference type="InterPro" id="IPR019734">
    <property type="entry name" value="TPR_rpt"/>
</dbReference>
<organism evidence="4 5">
    <name type="scientific">Trinickia soli</name>
    <dbReference type="NCBI Taxonomy" id="380675"/>
    <lineage>
        <taxon>Bacteria</taxon>
        <taxon>Pseudomonadati</taxon>
        <taxon>Pseudomonadota</taxon>
        <taxon>Betaproteobacteria</taxon>
        <taxon>Burkholderiales</taxon>
        <taxon>Burkholderiaceae</taxon>
        <taxon>Trinickia</taxon>
    </lineage>
</organism>
<dbReference type="InterPro" id="IPR011990">
    <property type="entry name" value="TPR-like_helical_dom_sf"/>
</dbReference>
<comment type="caution">
    <text evidence="4">The sequence shown here is derived from an EMBL/GenBank/DDBJ whole genome shotgun (WGS) entry which is preliminary data.</text>
</comment>
<accession>A0A2N7VS02</accession>
<dbReference type="GO" id="GO:0016757">
    <property type="term" value="F:glycosyltransferase activity"/>
    <property type="evidence" value="ECO:0007669"/>
    <property type="project" value="TreeGrafter"/>
</dbReference>
<evidence type="ECO:0000256" key="1">
    <source>
        <dbReference type="PROSITE-ProRule" id="PRU00339"/>
    </source>
</evidence>
<dbReference type="GO" id="GO:0006493">
    <property type="term" value="P:protein O-linked glycosylation"/>
    <property type="evidence" value="ECO:0007669"/>
    <property type="project" value="TreeGrafter"/>
</dbReference>
<feature type="chain" id="PRO_5014834628" evidence="3">
    <location>
        <begin position="25"/>
        <end position="373"/>
    </location>
</feature>
<reference evidence="4 5" key="1">
    <citation type="submission" date="2018-01" db="EMBL/GenBank/DDBJ databases">
        <title>Whole genome analyses suggest that Burkholderia sensu lato contains two further novel genera in the rhizoxinica-symbiotica group Mycetohabitans gen. nov., and Trinickia gen. nov.: implications for the evolution of diazotrophy and nodulation in the Burkholderiaceae.</title>
        <authorList>
            <person name="Estrada-de los Santos P."/>
            <person name="Palmer M."/>
            <person name="Chavez-Ramirez B."/>
            <person name="Beukes C."/>
            <person name="Steenkamp E.T."/>
            <person name="Hirsch A.M."/>
            <person name="Manyaka P."/>
            <person name="Maluk M."/>
            <person name="Lafos M."/>
            <person name="Crook M."/>
            <person name="Gross E."/>
            <person name="Simon M.F."/>
            <person name="Bueno dos Reis Junior F."/>
            <person name="Poole P.S."/>
            <person name="Venter S.N."/>
            <person name="James E.K."/>
        </authorList>
    </citation>
    <scope>NUCLEOTIDE SEQUENCE [LARGE SCALE GENOMIC DNA]</scope>
    <source>
        <strain evidence="4 5">GP25-8</strain>
    </source>
</reference>
<protein>
    <submittedName>
        <fullName evidence="4">Uncharacterized protein</fullName>
    </submittedName>
</protein>
<feature type="signal peptide" evidence="3">
    <location>
        <begin position="1"/>
        <end position="24"/>
    </location>
</feature>
<dbReference type="Gene3D" id="1.25.40.10">
    <property type="entry name" value="Tetratricopeptide repeat domain"/>
    <property type="match status" value="1"/>
</dbReference>
<feature type="repeat" description="TPR" evidence="1">
    <location>
        <begin position="116"/>
        <end position="149"/>
    </location>
</feature>
<dbReference type="AlphaFoldDB" id="A0A2N7VS02"/>
<dbReference type="RefSeq" id="WP_102611761.1">
    <property type="nucleotide sequence ID" value="NZ_CADIKD010000009.1"/>
</dbReference>
<dbReference type="PANTHER" id="PTHR44998">
    <property type="match status" value="1"/>
</dbReference>
<dbReference type="SMART" id="SM00028">
    <property type="entry name" value="TPR"/>
    <property type="match status" value="4"/>
</dbReference>
<gene>
    <name evidence="4" type="ORF">C0Z19_21000</name>
</gene>
<feature type="repeat" description="TPR" evidence="1">
    <location>
        <begin position="82"/>
        <end position="115"/>
    </location>
</feature>
<evidence type="ECO:0000313" key="4">
    <source>
        <dbReference type="EMBL" id="PMS19941.1"/>
    </source>
</evidence>
<proteinExistence type="predicted"/>
<dbReference type="PROSITE" id="PS50005">
    <property type="entry name" value="TPR"/>
    <property type="match status" value="2"/>
</dbReference>
<feature type="compositionally biased region" description="Pro residues" evidence="2">
    <location>
        <begin position="350"/>
        <end position="359"/>
    </location>
</feature>
<feature type="region of interest" description="Disordered" evidence="2">
    <location>
        <begin position="342"/>
        <end position="373"/>
    </location>
</feature>
<keyword evidence="3" id="KW-0732">Signal</keyword>
<evidence type="ECO:0000256" key="3">
    <source>
        <dbReference type="SAM" id="SignalP"/>
    </source>
</evidence>
<evidence type="ECO:0000313" key="5">
    <source>
        <dbReference type="Proteomes" id="UP000235347"/>
    </source>
</evidence>
<evidence type="ECO:0000256" key="2">
    <source>
        <dbReference type="SAM" id="MobiDB-lite"/>
    </source>
</evidence>
<name>A0A2N7VS02_9BURK</name>